<organism evidence="3 4">
    <name type="scientific">Clostridium moniliforme</name>
    <dbReference type="NCBI Taxonomy" id="39489"/>
    <lineage>
        <taxon>Bacteria</taxon>
        <taxon>Bacillati</taxon>
        <taxon>Bacillota</taxon>
        <taxon>Clostridia</taxon>
        <taxon>Eubacteriales</taxon>
        <taxon>Clostridiaceae</taxon>
        <taxon>Clostridium</taxon>
    </lineage>
</organism>
<evidence type="ECO:0000313" key="4">
    <source>
        <dbReference type="Proteomes" id="UP000783390"/>
    </source>
</evidence>
<keyword evidence="1" id="KW-0732">Signal</keyword>
<keyword evidence="2" id="KW-0472">Membrane</keyword>
<accession>A0ABS4F292</accession>
<reference evidence="3 4" key="1">
    <citation type="submission" date="2021-03" db="EMBL/GenBank/DDBJ databases">
        <title>Genomic Encyclopedia of Type Strains, Phase IV (KMG-IV): sequencing the most valuable type-strain genomes for metagenomic binning, comparative biology and taxonomic classification.</title>
        <authorList>
            <person name="Goeker M."/>
        </authorList>
    </citation>
    <scope>NUCLEOTIDE SEQUENCE [LARGE SCALE GENOMIC DNA]</scope>
    <source>
        <strain evidence="3 4">DSM 3984</strain>
    </source>
</reference>
<comment type="caution">
    <text evidence="3">The sequence shown here is derived from an EMBL/GenBank/DDBJ whole genome shotgun (WGS) entry which is preliminary data.</text>
</comment>
<evidence type="ECO:0000256" key="2">
    <source>
        <dbReference type="SAM" id="Phobius"/>
    </source>
</evidence>
<dbReference type="Proteomes" id="UP000783390">
    <property type="component" value="Unassembled WGS sequence"/>
</dbReference>
<dbReference type="SUPFAM" id="SSF53850">
    <property type="entry name" value="Periplasmic binding protein-like II"/>
    <property type="match status" value="1"/>
</dbReference>
<gene>
    <name evidence="3" type="ORF">J2Z53_001947</name>
</gene>
<dbReference type="EMBL" id="JAGGJZ010000006">
    <property type="protein sequence ID" value="MBP1890352.1"/>
    <property type="molecule type" value="Genomic_DNA"/>
</dbReference>
<sequence length="340" mass="38432">MKIVLHKKTFILGILIIILIPLIYYLSPRKKGTEYPNLKGKHLTVYVALREEEAKSLLEKFKKETGCTYEYIKLPTEEAVKRILDEKNSPNGDIFIGGTCDAYELLKSKNALAKYKSPNSYDIPSKYKDSQGYWTGFQLDTLAIGINKSIWNKHFASKRIKLPESFEDLLSPEYKGKIIMPNPETSGTGYTFLACLYQQLGKSGYKDFIKKLKNNISSYTVSGFNSIQRVSSGEYAVTVDFLGDQLIYKKSNPNIMSITPKNTGWNVDSIAEINNCSNKKVAEAFIDFILSDNTANNLSVVSKAISTKKTNDITQNIYEGYSFKKAALERNNIMNIFNNN</sequence>
<dbReference type="PANTHER" id="PTHR30006:SF2">
    <property type="entry name" value="ABC TRANSPORTER SUBSTRATE-BINDING PROTEIN"/>
    <property type="match status" value="1"/>
</dbReference>
<keyword evidence="4" id="KW-1185">Reference proteome</keyword>
<name>A0ABS4F292_9CLOT</name>
<feature type="transmembrane region" description="Helical" evidence="2">
    <location>
        <begin position="9"/>
        <end position="27"/>
    </location>
</feature>
<dbReference type="RefSeq" id="WP_209797274.1">
    <property type="nucleotide sequence ID" value="NZ_JAGGJZ010000006.1"/>
</dbReference>
<dbReference type="PIRSF" id="PIRSF002825">
    <property type="entry name" value="CfbpA"/>
    <property type="match status" value="1"/>
</dbReference>
<dbReference type="CDD" id="cd13544">
    <property type="entry name" value="PBP2_Fbp_like_1"/>
    <property type="match status" value="1"/>
</dbReference>
<keyword evidence="2" id="KW-1133">Transmembrane helix</keyword>
<dbReference type="Gene3D" id="3.40.190.10">
    <property type="entry name" value="Periplasmic binding protein-like II"/>
    <property type="match status" value="2"/>
</dbReference>
<evidence type="ECO:0000256" key="1">
    <source>
        <dbReference type="ARBA" id="ARBA00022729"/>
    </source>
</evidence>
<dbReference type="Pfam" id="PF13343">
    <property type="entry name" value="SBP_bac_6"/>
    <property type="match status" value="1"/>
</dbReference>
<dbReference type="PANTHER" id="PTHR30006">
    <property type="entry name" value="THIAMINE-BINDING PERIPLASMIC PROTEIN-RELATED"/>
    <property type="match status" value="1"/>
</dbReference>
<keyword evidence="2" id="KW-0812">Transmembrane</keyword>
<proteinExistence type="predicted"/>
<evidence type="ECO:0000313" key="3">
    <source>
        <dbReference type="EMBL" id="MBP1890352.1"/>
    </source>
</evidence>
<protein>
    <submittedName>
        <fullName evidence="3">Iron(III) transport system substrate-binding protein</fullName>
    </submittedName>
</protein>
<dbReference type="InterPro" id="IPR026045">
    <property type="entry name" value="Ferric-bd"/>
</dbReference>